<reference evidence="4 5" key="1">
    <citation type="journal article" date="2014" name="Agronomy (Basel)">
        <title>A Draft Genome Sequence for Ensete ventricosum, the Drought-Tolerant Tree Against Hunger.</title>
        <authorList>
            <person name="Harrison J."/>
            <person name="Moore K.A."/>
            <person name="Paszkiewicz K."/>
            <person name="Jones T."/>
            <person name="Grant M."/>
            <person name="Ambacheew D."/>
            <person name="Muzemil S."/>
            <person name="Studholme D.J."/>
        </authorList>
    </citation>
    <scope>NUCLEOTIDE SEQUENCE [LARGE SCALE GENOMIC DNA]</scope>
</reference>
<evidence type="ECO:0008006" key="6">
    <source>
        <dbReference type="Google" id="ProtNLM"/>
    </source>
</evidence>
<accession>A0A426Z4L8</accession>
<keyword evidence="2" id="KW-0539">Nucleus</keyword>
<evidence type="ECO:0000313" key="5">
    <source>
        <dbReference type="Proteomes" id="UP000287651"/>
    </source>
</evidence>
<evidence type="ECO:0000256" key="1">
    <source>
        <dbReference type="ARBA" id="ARBA00004123"/>
    </source>
</evidence>
<name>A0A426Z4L8_ENSVE</name>
<dbReference type="AlphaFoldDB" id="A0A426Z4L8"/>
<proteinExistence type="predicted"/>
<dbReference type="PANTHER" id="PTHR45093">
    <property type="entry name" value="TRANSCRIPTION ACTIVATOR MSS11"/>
    <property type="match status" value="1"/>
</dbReference>
<gene>
    <name evidence="4" type="ORF">B296_00046236</name>
</gene>
<comment type="caution">
    <text evidence="4">The sequence shown here is derived from an EMBL/GenBank/DDBJ whole genome shotgun (WGS) entry which is preliminary data.</text>
</comment>
<comment type="subcellular location">
    <subcellularLocation>
        <location evidence="1">Nucleus</location>
    </subcellularLocation>
</comment>
<evidence type="ECO:0000256" key="2">
    <source>
        <dbReference type="ARBA" id="ARBA00023242"/>
    </source>
</evidence>
<organism evidence="4 5">
    <name type="scientific">Ensete ventricosum</name>
    <name type="common">Abyssinian banana</name>
    <name type="synonym">Musa ensete</name>
    <dbReference type="NCBI Taxonomy" id="4639"/>
    <lineage>
        <taxon>Eukaryota</taxon>
        <taxon>Viridiplantae</taxon>
        <taxon>Streptophyta</taxon>
        <taxon>Embryophyta</taxon>
        <taxon>Tracheophyta</taxon>
        <taxon>Spermatophyta</taxon>
        <taxon>Magnoliopsida</taxon>
        <taxon>Liliopsida</taxon>
        <taxon>Zingiberales</taxon>
        <taxon>Musaceae</taxon>
        <taxon>Ensete</taxon>
    </lineage>
</organism>
<feature type="signal peptide" evidence="3">
    <location>
        <begin position="1"/>
        <end position="21"/>
    </location>
</feature>
<dbReference type="Proteomes" id="UP000287651">
    <property type="component" value="Unassembled WGS sequence"/>
</dbReference>
<feature type="chain" id="PRO_5019535620" description="CRIB domain-containing protein" evidence="3">
    <location>
        <begin position="22"/>
        <end position="138"/>
    </location>
</feature>
<evidence type="ECO:0000256" key="3">
    <source>
        <dbReference type="SAM" id="SignalP"/>
    </source>
</evidence>
<dbReference type="GO" id="GO:0005634">
    <property type="term" value="C:nucleus"/>
    <property type="evidence" value="ECO:0007669"/>
    <property type="project" value="UniProtKB-SubCell"/>
</dbReference>
<keyword evidence="3" id="KW-0732">Signal</keyword>
<protein>
    <recommendedName>
        <fullName evidence="6">CRIB domain-containing protein</fullName>
    </recommendedName>
</protein>
<sequence length="138" mass="14929">MGTILLIICLLFLQRFGENVGQVMDPNHASMLKSAATPGQPSGLCDLPWTDFHFRHILHGSVGGLSGPLQQVQARNQQLPVSAQVFFIEIMLLTLSRFSHCIFFGPYALTANVLLAGPTQAGNNLTLKGWPLTVSSAL</sequence>
<dbReference type="PANTHER" id="PTHR45093:SF2">
    <property type="entry name" value="LISH DOMAIN-CONTAINING PROTEIN"/>
    <property type="match status" value="1"/>
</dbReference>
<evidence type="ECO:0000313" key="4">
    <source>
        <dbReference type="EMBL" id="RRT58911.1"/>
    </source>
</evidence>
<dbReference type="EMBL" id="AMZH03008459">
    <property type="protein sequence ID" value="RRT58911.1"/>
    <property type="molecule type" value="Genomic_DNA"/>
</dbReference>